<dbReference type="RefSeq" id="WP_041896359.1">
    <property type="nucleotide sequence ID" value="NZ_CP010086.2"/>
</dbReference>
<name>A0A0B5QA08_CLOBE</name>
<gene>
    <name evidence="2" type="ORF">LF65_02492</name>
</gene>
<dbReference type="AlphaFoldDB" id="A0A0B5QA08"/>
<protein>
    <submittedName>
        <fullName evidence="2">Permease</fullName>
    </submittedName>
</protein>
<dbReference type="Pfam" id="PF12730">
    <property type="entry name" value="ABC2_membrane_4"/>
    <property type="match status" value="1"/>
</dbReference>
<dbReference type="STRING" id="1520.LF65_02492"/>
<keyword evidence="1" id="KW-0812">Transmembrane</keyword>
<keyword evidence="1" id="KW-0472">Membrane</keyword>
<feature type="transmembrane region" description="Helical" evidence="1">
    <location>
        <begin position="202"/>
        <end position="226"/>
    </location>
</feature>
<feature type="transmembrane region" description="Helical" evidence="1">
    <location>
        <begin position="91"/>
        <end position="117"/>
    </location>
</feature>
<feature type="transmembrane region" description="Helical" evidence="1">
    <location>
        <begin position="20"/>
        <end position="37"/>
    </location>
</feature>
<dbReference type="KEGG" id="cbei:LF65_02492"/>
<feature type="transmembrane region" description="Helical" evidence="1">
    <location>
        <begin position="162"/>
        <end position="182"/>
    </location>
</feature>
<evidence type="ECO:0000256" key="1">
    <source>
        <dbReference type="SAM" id="Phobius"/>
    </source>
</evidence>
<keyword evidence="1" id="KW-1133">Transmembrane helix</keyword>
<feature type="transmembrane region" description="Helical" evidence="1">
    <location>
        <begin position="49"/>
        <end position="70"/>
    </location>
</feature>
<proteinExistence type="predicted"/>
<feature type="transmembrane region" description="Helical" evidence="1">
    <location>
        <begin position="137"/>
        <end position="155"/>
    </location>
</feature>
<dbReference type="EMBL" id="CP010086">
    <property type="protein sequence ID" value="AJG99074.1"/>
    <property type="molecule type" value="Genomic_DNA"/>
</dbReference>
<accession>A0A0B5QA08</accession>
<dbReference type="OrthoDB" id="4336274at2"/>
<dbReference type="Proteomes" id="UP000031866">
    <property type="component" value="Chromosome"/>
</dbReference>
<reference evidence="3" key="1">
    <citation type="submission" date="2014-12" db="EMBL/GenBank/DDBJ databases">
        <title>Genome sequence of Clostridium beijerinckii strain 59B.</title>
        <authorList>
            <person name="Little G.T."/>
            <person name="Minton N.P."/>
        </authorList>
    </citation>
    <scope>NUCLEOTIDE SEQUENCE [LARGE SCALE GENOMIC DNA]</scope>
    <source>
        <strain evidence="3">59B</strain>
    </source>
</reference>
<organism evidence="2 3">
    <name type="scientific">Clostridium beijerinckii</name>
    <name type="common">Clostridium MP</name>
    <dbReference type="NCBI Taxonomy" id="1520"/>
    <lineage>
        <taxon>Bacteria</taxon>
        <taxon>Bacillati</taxon>
        <taxon>Bacillota</taxon>
        <taxon>Clostridia</taxon>
        <taxon>Eubacteriales</taxon>
        <taxon>Clostridiaceae</taxon>
        <taxon>Clostridium</taxon>
    </lineage>
</organism>
<evidence type="ECO:0000313" key="3">
    <source>
        <dbReference type="Proteomes" id="UP000031866"/>
    </source>
</evidence>
<evidence type="ECO:0000313" key="2">
    <source>
        <dbReference type="EMBL" id="AJG99074.1"/>
    </source>
</evidence>
<sequence>MKQIWSMTKIEFYKIIRGHIPIYILAFYSFLLLIHMQDKTWEEFLKNTFFMYSTVIGLMGFGILSSWVFGREYQDQTFKDLLSLPISRTSLVCAKFFALGLSFLGITVLAIGATFAMGLCLDFANFDVLLTGTLLKRLGIVTLYNCSLSFLFPLIASITRGILAPVSTSFVAIIIAAIFGSQPMGRYIPWTISGIYLNNPQLINWISKLTILAILFIGVYGTILWWNYVDQK</sequence>